<evidence type="ECO:0000256" key="1">
    <source>
        <dbReference type="ARBA" id="ARBA00004141"/>
    </source>
</evidence>
<dbReference type="EMBL" id="GL988037">
    <property type="protein sequence ID" value="EGS23211.1"/>
    <property type="molecule type" value="Genomic_DNA"/>
</dbReference>
<evidence type="ECO:0008006" key="10">
    <source>
        <dbReference type="Google" id="ProtNLM"/>
    </source>
</evidence>
<dbReference type="PANTHER" id="PTHR17920">
    <property type="entry name" value="TRANSMEMBRANE AND COILED-COIL DOMAIN-CONTAINING PROTEIN 4 TMCO4"/>
    <property type="match status" value="1"/>
</dbReference>
<feature type="region of interest" description="Disordered" evidence="7">
    <location>
        <begin position="1"/>
        <end position="68"/>
    </location>
</feature>
<dbReference type="KEGG" id="cthr:CTHT_0008750"/>
<dbReference type="GeneID" id="18254913"/>
<dbReference type="GO" id="GO:0016020">
    <property type="term" value="C:membrane"/>
    <property type="evidence" value="ECO:0007669"/>
    <property type="project" value="UniProtKB-SubCell"/>
</dbReference>
<dbReference type="HOGENOM" id="CLU_007407_1_0_1"/>
<dbReference type="InterPro" id="IPR007941">
    <property type="entry name" value="DUF726"/>
</dbReference>
<dbReference type="AlphaFoldDB" id="G0S050"/>
<keyword evidence="9" id="KW-1185">Reference proteome</keyword>
<feature type="region of interest" description="Disordered" evidence="7">
    <location>
        <begin position="523"/>
        <end position="542"/>
    </location>
</feature>
<feature type="region of interest" description="Disordered" evidence="7">
    <location>
        <begin position="130"/>
        <end position="179"/>
    </location>
</feature>
<gene>
    <name evidence="8" type="ORF">CTHT_0008750</name>
</gene>
<dbReference type="eggNOG" id="KOG2385">
    <property type="taxonomic scope" value="Eukaryota"/>
</dbReference>
<evidence type="ECO:0000313" key="8">
    <source>
        <dbReference type="EMBL" id="EGS23211.1"/>
    </source>
</evidence>
<keyword evidence="4" id="KW-1133">Transmembrane helix</keyword>
<dbReference type="OMA" id="FAFIPIR"/>
<feature type="compositionally biased region" description="Basic residues" evidence="7">
    <location>
        <begin position="144"/>
        <end position="154"/>
    </location>
</feature>
<feature type="region of interest" description="Disordered" evidence="7">
    <location>
        <begin position="211"/>
        <end position="232"/>
    </location>
</feature>
<feature type="coiled-coil region" evidence="6">
    <location>
        <begin position="725"/>
        <end position="752"/>
    </location>
</feature>
<dbReference type="Pfam" id="PF05277">
    <property type="entry name" value="DUF726"/>
    <property type="match status" value="1"/>
</dbReference>
<evidence type="ECO:0000256" key="7">
    <source>
        <dbReference type="SAM" id="MobiDB-lite"/>
    </source>
</evidence>
<keyword evidence="6" id="KW-0175">Coiled coil</keyword>
<feature type="compositionally biased region" description="Basic and acidic residues" evidence="7">
    <location>
        <begin position="162"/>
        <end position="179"/>
    </location>
</feature>
<protein>
    <recommendedName>
        <fullName evidence="10">DUF726 domain-containing protein</fullName>
    </recommendedName>
</protein>
<dbReference type="Proteomes" id="UP000008066">
    <property type="component" value="Unassembled WGS sequence"/>
</dbReference>
<evidence type="ECO:0000313" key="9">
    <source>
        <dbReference type="Proteomes" id="UP000008066"/>
    </source>
</evidence>
<keyword evidence="3" id="KW-0812">Transmembrane</keyword>
<accession>G0S050</accession>
<dbReference type="SUPFAM" id="SSF53474">
    <property type="entry name" value="alpha/beta-Hydrolases"/>
    <property type="match status" value="1"/>
</dbReference>
<comment type="subcellular location">
    <subcellularLocation>
        <location evidence="1">Membrane</location>
        <topology evidence="1">Multi-pass membrane protein</topology>
    </subcellularLocation>
</comment>
<evidence type="ECO:0000256" key="5">
    <source>
        <dbReference type="ARBA" id="ARBA00023136"/>
    </source>
</evidence>
<evidence type="ECO:0000256" key="6">
    <source>
        <dbReference type="SAM" id="Coils"/>
    </source>
</evidence>
<proteinExistence type="inferred from homology"/>
<organism evidence="9">
    <name type="scientific">Chaetomium thermophilum (strain DSM 1495 / CBS 144.50 / IMI 039719)</name>
    <name type="common">Thermochaetoides thermophila</name>
    <dbReference type="NCBI Taxonomy" id="759272"/>
    <lineage>
        <taxon>Eukaryota</taxon>
        <taxon>Fungi</taxon>
        <taxon>Dikarya</taxon>
        <taxon>Ascomycota</taxon>
        <taxon>Pezizomycotina</taxon>
        <taxon>Sordariomycetes</taxon>
        <taxon>Sordariomycetidae</taxon>
        <taxon>Sordariales</taxon>
        <taxon>Chaetomiaceae</taxon>
        <taxon>Thermochaetoides</taxon>
    </lineage>
</organism>
<sequence length="775" mass="85289">MDKMNDSVPFCTSLDLSDKSSSFEGQPDAATDSETRGHTLLDSSTAQMPPPRPRANPPRRDVDLSEFLSPQDKDELVSLIHTLTESMLKRILRSFDPSSKDDPSLPSRVAFWGKLPSYLRDNNLSSSVNEMQTRSSLLENLKPSRSKKAGRAAKKLGQAPPKADKKADNAAVKEEMQAPRLPELKKEVIQHFRKWQNSVHKRIGDISVRRPPVATFPRGRNRRGRRGDSSRTAAQFSALALRNGGPGLALEADPLLEQLYPPTPTTLASWPVEKRCLLLHVMILLLISLEHYSAYTRTLLLNLTSSLRLPLRVFVNDEVRVGGAMAHVARIIPPEALLARKQEGKPSRKWKEALASMPGIAIAGPRGLAIPLAAAGFGSILGITGINVATTASLLASMTENGLKVGSFFGVPGARLSSGKMMEHYLKDVADFAFLPLRGSIGENIELGKVANDSRRLRVVLGIYGWLTNKSDLGSHWRCLGSELEAYTVRWEVDTLSKLGESFELMLKSATWAAAKKEIKARVSSEPRSMHPKTNGVNANQNGPVLTHLTDRRWPAGLLKLSKVIDHNWHTGMVRADKLGIALADVLISKAQGERGVSLIGYSLGARAIYTCLMSLCERRAFGLVENAILMGTPAPSDPLAWCAMKSVVSGRLVNVYSENDYILGFLSRMCNIQFGLAGIQRITGVDGIENVDVSAKVSVHTRYRFLAGSILRHIGWGDLNEGEIDLAEAAMAAYEEEQRKHEERREMIENGAVLTSKENEQGIIRTRMRKKGRK</sequence>
<comment type="similarity">
    <text evidence="2">Belongs to the TMCO4 family.</text>
</comment>
<evidence type="ECO:0000256" key="2">
    <source>
        <dbReference type="ARBA" id="ARBA00009824"/>
    </source>
</evidence>
<dbReference type="OrthoDB" id="277931at2759"/>
<name>G0S050_CHATD</name>
<keyword evidence="5" id="KW-0472">Membrane</keyword>
<reference evidence="8 9" key="1">
    <citation type="journal article" date="2011" name="Cell">
        <title>Insight into structure and assembly of the nuclear pore complex by utilizing the genome of a eukaryotic thermophile.</title>
        <authorList>
            <person name="Amlacher S."/>
            <person name="Sarges P."/>
            <person name="Flemming D."/>
            <person name="van Noort V."/>
            <person name="Kunze R."/>
            <person name="Devos D.P."/>
            <person name="Arumugam M."/>
            <person name="Bork P."/>
            <person name="Hurt E."/>
        </authorList>
    </citation>
    <scope>NUCLEOTIDE SEQUENCE [LARGE SCALE GENOMIC DNA]</scope>
    <source>
        <strain evidence="9">DSM 1495 / CBS 144.50 / IMI 039719</strain>
    </source>
</reference>
<dbReference type="InterPro" id="IPR029058">
    <property type="entry name" value="AB_hydrolase_fold"/>
</dbReference>
<dbReference type="PANTHER" id="PTHR17920:SF22">
    <property type="entry name" value="DUF726 DOMAIN PROTEIN (AFU_ORTHOLOGUE AFUA_2G12860)"/>
    <property type="match status" value="1"/>
</dbReference>
<evidence type="ECO:0000256" key="4">
    <source>
        <dbReference type="ARBA" id="ARBA00022989"/>
    </source>
</evidence>
<dbReference type="RefSeq" id="XP_006691402.1">
    <property type="nucleotide sequence ID" value="XM_006691339.1"/>
</dbReference>
<evidence type="ECO:0000256" key="3">
    <source>
        <dbReference type="ARBA" id="ARBA00022692"/>
    </source>
</evidence>